<sequence>MATEPVHFRIENQFASAGVPRKLCEKMPQELYGLLPGAEYQMLKSRVDNEFRSIADTSIRLNPFRFALYGLQGCNIAAVVVMAIVDVFLLNERSVALYVAEGCAVVLGTGLMAFGLFYLNKLLTREALQTESRLQQLLSQQIGSCPMTFKLTVEARARFPPIYGIVAVPMQMPFASACPDHLPDMLPNMVETKAGANFC</sequence>
<name>A0ABP0N3D7_9DINO</name>
<keyword evidence="3" id="KW-1185">Reference proteome</keyword>
<keyword evidence="1" id="KW-1133">Transmembrane helix</keyword>
<feature type="transmembrane region" description="Helical" evidence="1">
    <location>
        <begin position="66"/>
        <end position="89"/>
    </location>
</feature>
<proteinExistence type="predicted"/>
<protein>
    <submittedName>
        <fullName evidence="2">Uncharacterized protein</fullName>
    </submittedName>
</protein>
<comment type="caution">
    <text evidence="2">The sequence shown here is derived from an EMBL/GenBank/DDBJ whole genome shotgun (WGS) entry which is preliminary data.</text>
</comment>
<dbReference type="EMBL" id="CAXAMM010025714">
    <property type="protein sequence ID" value="CAK9057439.1"/>
    <property type="molecule type" value="Genomic_DNA"/>
</dbReference>
<evidence type="ECO:0000256" key="1">
    <source>
        <dbReference type="SAM" id="Phobius"/>
    </source>
</evidence>
<keyword evidence="1" id="KW-0812">Transmembrane</keyword>
<organism evidence="2 3">
    <name type="scientific">Durusdinium trenchii</name>
    <dbReference type="NCBI Taxonomy" id="1381693"/>
    <lineage>
        <taxon>Eukaryota</taxon>
        <taxon>Sar</taxon>
        <taxon>Alveolata</taxon>
        <taxon>Dinophyceae</taxon>
        <taxon>Suessiales</taxon>
        <taxon>Symbiodiniaceae</taxon>
        <taxon>Durusdinium</taxon>
    </lineage>
</organism>
<accession>A0ABP0N3D7</accession>
<feature type="transmembrane region" description="Helical" evidence="1">
    <location>
        <begin position="95"/>
        <end position="119"/>
    </location>
</feature>
<evidence type="ECO:0000313" key="2">
    <source>
        <dbReference type="EMBL" id="CAK9057439.1"/>
    </source>
</evidence>
<gene>
    <name evidence="2" type="ORF">SCF082_LOCUS30842</name>
</gene>
<dbReference type="Proteomes" id="UP001642464">
    <property type="component" value="Unassembled WGS sequence"/>
</dbReference>
<reference evidence="2 3" key="1">
    <citation type="submission" date="2024-02" db="EMBL/GenBank/DDBJ databases">
        <authorList>
            <person name="Chen Y."/>
            <person name="Shah S."/>
            <person name="Dougan E. K."/>
            <person name="Thang M."/>
            <person name="Chan C."/>
        </authorList>
    </citation>
    <scope>NUCLEOTIDE SEQUENCE [LARGE SCALE GENOMIC DNA]</scope>
</reference>
<keyword evidence="1" id="KW-0472">Membrane</keyword>
<evidence type="ECO:0000313" key="3">
    <source>
        <dbReference type="Proteomes" id="UP001642464"/>
    </source>
</evidence>